<dbReference type="Proteomes" id="UP000224386">
    <property type="component" value="Unassembled WGS sequence"/>
</dbReference>
<dbReference type="AlphaFoldDB" id="A0A2B2LQ49"/>
<gene>
    <name evidence="1" type="ORF">COK05_17120</name>
</gene>
<comment type="caution">
    <text evidence="1">The sequence shown here is derived from an EMBL/GenBank/DDBJ whole genome shotgun (WGS) entry which is preliminary data.</text>
</comment>
<protein>
    <submittedName>
        <fullName evidence="1">Uncharacterized protein</fullName>
    </submittedName>
</protein>
<accession>A0A2B2LQ49</accession>
<name>A0A2B2LQ49_BACCE</name>
<organism evidence="1 2">
    <name type="scientific">Bacillus cereus</name>
    <dbReference type="NCBI Taxonomy" id="1396"/>
    <lineage>
        <taxon>Bacteria</taxon>
        <taxon>Bacillati</taxon>
        <taxon>Bacillota</taxon>
        <taxon>Bacilli</taxon>
        <taxon>Bacillales</taxon>
        <taxon>Bacillaceae</taxon>
        <taxon>Bacillus</taxon>
        <taxon>Bacillus cereus group</taxon>
    </lineage>
</organism>
<reference evidence="1 2" key="1">
    <citation type="submission" date="2017-09" db="EMBL/GenBank/DDBJ databases">
        <title>Large-scale bioinformatics analysis of Bacillus genomes uncovers conserved roles of natural products in bacterial physiology.</title>
        <authorList>
            <consortium name="Agbiome Team Llc"/>
            <person name="Bleich R.M."/>
            <person name="Grubbs K.J."/>
            <person name="Santa Maria K.C."/>
            <person name="Allen S.E."/>
            <person name="Farag S."/>
            <person name="Shank E.A."/>
            <person name="Bowers A."/>
        </authorList>
    </citation>
    <scope>NUCLEOTIDE SEQUENCE [LARGE SCALE GENOMIC DNA]</scope>
    <source>
        <strain evidence="1 2">AFS070861</strain>
    </source>
</reference>
<evidence type="ECO:0000313" key="1">
    <source>
        <dbReference type="EMBL" id="PFQ44410.1"/>
    </source>
</evidence>
<proteinExistence type="predicted"/>
<evidence type="ECO:0000313" key="2">
    <source>
        <dbReference type="Proteomes" id="UP000224386"/>
    </source>
</evidence>
<dbReference type="EMBL" id="NVAP01000038">
    <property type="protein sequence ID" value="PFQ44410.1"/>
    <property type="molecule type" value="Genomic_DNA"/>
</dbReference>
<sequence>MTGLYIKKYNKVVMKTGKQIMTNSLSAFYCIFSRKLQHKNIERGIVRVFLNSDYLDIMIL</sequence>